<keyword evidence="2" id="KW-1185">Reference proteome</keyword>
<protein>
    <submittedName>
        <fullName evidence="1">Uncharacterized protein</fullName>
    </submittedName>
</protein>
<gene>
    <name evidence="1" type="ORF">GSOID_T00012335001</name>
</gene>
<sequence length="183" mass="21615">SLLVNRILLGILEAEFRELTRAIVTAQVTFIKREIEKRSRQLCPEKKIRENENFNHCRFFLSVQSRNTQRDQHSKTLLYLNDLEREFRSRSQHLNTKDEVNEQMSNIVQMFHDHRTNSCYNHRAHTQVKGSLESADGLMDYATILNKMIDHAFGDCEQYIDIAGRAAELRWNLLDDPNTEEDY</sequence>
<proteinExistence type="predicted"/>
<dbReference type="Proteomes" id="UP000001307">
    <property type="component" value="Unassembled WGS sequence"/>
</dbReference>
<evidence type="ECO:0000313" key="1">
    <source>
        <dbReference type="EMBL" id="CBY15418.1"/>
    </source>
</evidence>
<dbReference type="InParanoid" id="E4Y0L0"/>
<dbReference type="OrthoDB" id="10325782at2759"/>
<organism evidence="1">
    <name type="scientific">Oikopleura dioica</name>
    <name type="common">Tunicate</name>
    <dbReference type="NCBI Taxonomy" id="34765"/>
    <lineage>
        <taxon>Eukaryota</taxon>
        <taxon>Metazoa</taxon>
        <taxon>Chordata</taxon>
        <taxon>Tunicata</taxon>
        <taxon>Appendicularia</taxon>
        <taxon>Copelata</taxon>
        <taxon>Oikopleuridae</taxon>
        <taxon>Oikopleura</taxon>
    </lineage>
</organism>
<reference evidence="1" key="1">
    <citation type="journal article" date="2010" name="Science">
        <title>Plasticity of animal genome architecture unmasked by rapid evolution of a pelagic tunicate.</title>
        <authorList>
            <person name="Denoeud F."/>
            <person name="Henriet S."/>
            <person name="Mungpakdee S."/>
            <person name="Aury J.M."/>
            <person name="Da Silva C."/>
            <person name="Brinkmann H."/>
            <person name="Mikhaleva J."/>
            <person name="Olsen L.C."/>
            <person name="Jubin C."/>
            <person name="Canestro C."/>
            <person name="Bouquet J.M."/>
            <person name="Danks G."/>
            <person name="Poulain J."/>
            <person name="Campsteijn C."/>
            <person name="Adamski M."/>
            <person name="Cross I."/>
            <person name="Yadetie F."/>
            <person name="Muffato M."/>
            <person name="Louis A."/>
            <person name="Butcher S."/>
            <person name="Tsagkogeorga G."/>
            <person name="Konrad A."/>
            <person name="Singh S."/>
            <person name="Jensen M.F."/>
            <person name="Cong E.H."/>
            <person name="Eikeseth-Otteraa H."/>
            <person name="Noel B."/>
            <person name="Anthouard V."/>
            <person name="Porcel B.M."/>
            <person name="Kachouri-Lafond R."/>
            <person name="Nishino A."/>
            <person name="Ugolini M."/>
            <person name="Chourrout P."/>
            <person name="Nishida H."/>
            <person name="Aasland R."/>
            <person name="Huzurbazar S."/>
            <person name="Westhof E."/>
            <person name="Delsuc F."/>
            <person name="Lehrach H."/>
            <person name="Reinhardt R."/>
            <person name="Weissenbach J."/>
            <person name="Roy S.W."/>
            <person name="Artiguenave F."/>
            <person name="Postlethwait J.H."/>
            <person name="Manak J.R."/>
            <person name="Thompson E.M."/>
            <person name="Jaillon O."/>
            <person name="Du Pasquier L."/>
            <person name="Boudinot P."/>
            <person name="Liberles D.A."/>
            <person name="Volff J.N."/>
            <person name="Philippe H."/>
            <person name="Lenhard B."/>
            <person name="Roest Crollius H."/>
            <person name="Wincker P."/>
            <person name="Chourrout D."/>
        </authorList>
    </citation>
    <scope>NUCLEOTIDE SEQUENCE [LARGE SCALE GENOMIC DNA]</scope>
</reference>
<dbReference type="AlphaFoldDB" id="E4Y0L0"/>
<feature type="non-terminal residue" evidence="1">
    <location>
        <position position="1"/>
    </location>
</feature>
<dbReference type="EMBL" id="FN653511">
    <property type="protein sequence ID" value="CBY15418.1"/>
    <property type="molecule type" value="Genomic_DNA"/>
</dbReference>
<accession>E4Y0L0</accession>
<evidence type="ECO:0000313" key="2">
    <source>
        <dbReference type="Proteomes" id="UP000001307"/>
    </source>
</evidence>
<name>E4Y0L0_OIKDI</name>